<name>A0ABS7CKA2_9BACL</name>
<dbReference type="Proteomes" id="UP001519887">
    <property type="component" value="Unassembled WGS sequence"/>
</dbReference>
<comment type="caution">
    <text evidence="5">The sequence shown here is derived from an EMBL/GenBank/DDBJ whole genome shotgun (WGS) entry which is preliminary data.</text>
</comment>
<keyword evidence="6" id="KW-1185">Reference proteome</keyword>
<dbReference type="PANTHER" id="PTHR30146">
    <property type="entry name" value="LACI-RELATED TRANSCRIPTIONAL REPRESSOR"/>
    <property type="match status" value="1"/>
</dbReference>
<evidence type="ECO:0000313" key="6">
    <source>
        <dbReference type="Proteomes" id="UP001519887"/>
    </source>
</evidence>
<evidence type="ECO:0000259" key="4">
    <source>
        <dbReference type="Pfam" id="PF13377"/>
    </source>
</evidence>
<keyword evidence="1" id="KW-0805">Transcription regulation</keyword>
<keyword evidence="3" id="KW-0804">Transcription</keyword>
<keyword evidence="2" id="KW-0238">DNA-binding</keyword>
<evidence type="ECO:0000256" key="1">
    <source>
        <dbReference type="ARBA" id="ARBA00023015"/>
    </source>
</evidence>
<dbReference type="InterPro" id="IPR028082">
    <property type="entry name" value="Peripla_BP_I"/>
</dbReference>
<organism evidence="5 6">
    <name type="scientific">Paenibacillus sepulcri</name>
    <dbReference type="NCBI Taxonomy" id="359917"/>
    <lineage>
        <taxon>Bacteria</taxon>
        <taxon>Bacillati</taxon>
        <taxon>Bacillota</taxon>
        <taxon>Bacilli</taxon>
        <taxon>Bacillales</taxon>
        <taxon>Paenibacillaceae</taxon>
        <taxon>Paenibacillus</taxon>
    </lineage>
</organism>
<dbReference type="Gene3D" id="3.40.50.2300">
    <property type="match status" value="1"/>
</dbReference>
<evidence type="ECO:0000256" key="3">
    <source>
        <dbReference type="ARBA" id="ARBA00023163"/>
    </source>
</evidence>
<dbReference type="EMBL" id="JAHZIK010002704">
    <property type="protein sequence ID" value="MBW7461120.1"/>
    <property type="molecule type" value="Genomic_DNA"/>
</dbReference>
<dbReference type="InterPro" id="IPR046335">
    <property type="entry name" value="LacI/GalR-like_sensor"/>
</dbReference>
<protein>
    <submittedName>
        <fullName evidence="5">Substrate-binding domain-containing protein</fullName>
    </submittedName>
</protein>
<sequence>TALFCCNDLLAIGALQAAREAGVAVPAELSIIGFDNTILSTVTNPALTTIAQPMEQMVKLVFELLISNLGDKASLKQRIVMQPELILRESTSKPAEM</sequence>
<dbReference type="Pfam" id="PF13377">
    <property type="entry name" value="Peripla_BP_3"/>
    <property type="match status" value="1"/>
</dbReference>
<gene>
    <name evidence="5" type="ORF">K0U00_44410</name>
</gene>
<dbReference type="PANTHER" id="PTHR30146:SF147">
    <property type="entry name" value="HTH-TYPE TRANSCRIPTIONAL REGULATOR DEGA"/>
    <property type="match status" value="1"/>
</dbReference>
<feature type="non-terminal residue" evidence="5">
    <location>
        <position position="1"/>
    </location>
</feature>
<feature type="domain" description="Transcriptional regulator LacI/GalR-like sensor" evidence="4">
    <location>
        <begin position="1"/>
        <end position="91"/>
    </location>
</feature>
<dbReference type="SUPFAM" id="SSF53822">
    <property type="entry name" value="Periplasmic binding protein-like I"/>
    <property type="match status" value="1"/>
</dbReference>
<reference evidence="5 6" key="1">
    <citation type="submission" date="2021-07" db="EMBL/GenBank/DDBJ databases">
        <title>Paenibacillus radiodurans sp. nov., isolated from the southeastern edge of Tengger Desert.</title>
        <authorList>
            <person name="Zhang G."/>
        </authorList>
    </citation>
    <scope>NUCLEOTIDE SEQUENCE [LARGE SCALE GENOMIC DNA]</scope>
    <source>
        <strain evidence="5 6">CCM 7311</strain>
    </source>
</reference>
<evidence type="ECO:0000313" key="5">
    <source>
        <dbReference type="EMBL" id="MBW7461120.1"/>
    </source>
</evidence>
<evidence type="ECO:0000256" key="2">
    <source>
        <dbReference type="ARBA" id="ARBA00023125"/>
    </source>
</evidence>
<accession>A0ABS7CKA2</accession>
<proteinExistence type="predicted"/>